<dbReference type="EMBL" id="PIPR01000001">
    <property type="protein sequence ID" value="RUO42003.1"/>
    <property type="molecule type" value="Genomic_DNA"/>
</dbReference>
<dbReference type="RefSeq" id="WP_169930730.1">
    <property type="nucleotide sequence ID" value="NZ_PIPR01000001.1"/>
</dbReference>
<dbReference type="Pfam" id="PF01433">
    <property type="entry name" value="Peptidase_M1"/>
    <property type="match status" value="1"/>
</dbReference>
<dbReference type="GO" id="GO:0008237">
    <property type="term" value="F:metallopeptidase activity"/>
    <property type="evidence" value="ECO:0007669"/>
    <property type="project" value="InterPro"/>
</dbReference>
<evidence type="ECO:0000313" key="4">
    <source>
        <dbReference type="Proteomes" id="UP000287766"/>
    </source>
</evidence>
<dbReference type="Proteomes" id="UP000287766">
    <property type="component" value="Unassembled WGS sequence"/>
</dbReference>
<dbReference type="Gene3D" id="1.10.390.10">
    <property type="entry name" value="Neutral Protease Domain 2"/>
    <property type="match status" value="1"/>
</dbReference>
<feature type="transmembrane region" description="Helical" evidence="1">
    <location>
        <begin position="96"/>
        <end position="125"/>
    </location>
</feature>
<evidence type="ECO:0000313" key="3">
    <source>
        <dbReference type="EMBL" id="RUO42003.1"/>
    </source>
</evidence>
<keyword evidence="1" id="KW-0472">Membrane</keyword>
<dbReference type="SUPFAM" id="SSF55486">
    <property type="entry name" value="Metalloproteases ('zincins'), catalytic domain"/>
    <property type="match status" value="1"/>
</dbReference>
<keyword evidence="1" id="KW-0812">Transmembrane</keyword>
<comment type="caution">
    <text evidence="3">The sequence shown here is derived from an EMBL/GenBank/DDBJ whole genome shotgun (WGS) entry which is preliminary data.</text>
</comment>
<keyword evidence="1" id="KW-1133">Transmembrane helix</keyword>
<protein>
    <recommendedName>
        <fullName evidence="2">Peptidase M1 membrane alanine aminopeptidase domain-containing protein</fullName>
    </recommendedName>
</protein>
<feature type="transmembrane region" description="Helical" evidence="1">
    <location>
        <begin position="309"/>
        <end position="334"/>
    </location>
</feature>
<dbReference type="AlphaFoldDB" id="A0A7Z6ZVD3"/>
<feature type="transmembrane region" description="Helical" evidence="1">
    <location>
        <begin position="473"/>
        <end position="496"/>
    </location>
</feature>
<organism evidence="3 4">
    <name type="scientific">Pseudidiomarina aestuarii</name>
    <dbReference type="NCBI Taxonomy" id="624146"/>
    <lineage>
        <taxon>Bacteria</taxon>
        <taxon>Pseudomonadati</taxon>
        <taxon>Pseudomonadota</taxon>
        <taxon>Gammaproteobacteria</taxon>
        <taxon>Alteromonadales</taxon>
        <taxon>Idiomarinaceae</taxon>
        <taxon>Pseudidiomarina</taxon>
    </lineage>
</organism>
<feature type="transmembrane region" description="Helical" evidence="1">
    <location>
        <begin position="354"/>
        <end position="372"/>
    </location>
</feature>
<feature type="transmembrane region" description="Helical" evidence="1">
    <location>
        <begin position="230"/>
        <end position="252"/>
    </location>
</feature>
<sequence>MSRQILSSELYLQWRQPLFLVLLLIAPLFGYFVGHGISASQVELFQRFHLQQVTGALSMMALPWVTAILGVAVLYRDQSSGMTELTQALPVERVKLQGTVVVGLVLSIYALCFIAVCGLFGGILMQAQVLPSLMELVHVFLHMQGLLLVLAMPALVLFLAMYWFSTNLAAPAIVIYLLALIVFVAYMALSSASGSPLMAGAQAPDAIFKAVWSYLDWFGLTALFEKDIDWQVLLLNRVFIFTLAGIFVVLALRTASLSPSAPQKATARGSDKAQLKPVKRGSSKLGFVATTPYITKQFMTIVRFNCGQLLLHPGALFLGLLWIMILFAEVYPALDFAEVGATLHGLSIDAINRIMWDLVPLFGSVVMLYVSYTLTWRDHQYNFALVSEALPVSEIVRFVSRLVILFTVLGYFLVLTIAAAVISQVMQGSSIQWFEYGYFIVFAGIPLALKGITFLAILGVIQQRVIALGLSLLILLFEFTPLPTLLGLTYPLFGLFTTPLSSADMVLGYAANETGFWAFSMFWLLVSVSLVALVLMRNVPPASKQRWVSLAVMAMLLTLISLKGYSIDRELEKDGKMLASAELLQLLADYERNYKSFAGMPMPSIEHVNTKVDVYPQQRRVLVSGSYTLLNLHDEPLDTILVGENWRSPLQELELLAPSQMTYDQEQGQYVFKLEAALAPGQRTTLRFSLQLQQSGYQALPNHKIVTSEFVYLRAIPYFPEIGYLPIREIANNDFRRDYGLPPHIELSTEAKLRARDASKDRYDWSQLTTLMSAPQGYQTFSQGELVAEWQEGERLYRKYTTQEPVRRVQAFIATRAEISKQSFDDQILQVAHIPQHRGNVAMTLAAMEHTTAFLAKPMGSFPGKTLTLIETPDLGPSGYALPQLVLIGSRIGFRARQDDGQPFSHAYRRAVHETAHQWFGHMLGNGVKEDNSFLIESMAKYVELAMLERHYGIDAMQALVDYERERYTHAENLNNQPMVSLVSAESPHDRYSRATLVFAQLRAGIGDEPILAALAEVVKKHRYPQPPASSLDFVDALVAQAPKYRALIERLLVEPQPLLVLGSKM</sequence>
<feature type="domain" description="Peptidase M1 membrane alanine aminopeptidase" evidence="2">
    <location>
        <begin position="912"/>
        <end position="1039"/>
    </location>
</feature>
<gene>
    <name evidence="3" type="ORF">CWE22_07630</name>
</gene>
<feature type="transmembrane region" description="Helical" evidence="1">
    <location>
        <begin position="171"/>
        <end position="189"/>
    </location>
</feature>
<reference evidence="4" key="1">
    <citation type="journal article" date="2018" name="Front. Microbiol.">
        <title>Genome-Based Analysis Reveals the Taxonomy and Diversity of the Family Idiomarinaceae.</title>
        <authorList>
            <person name="Liu Y."/>
            <person name="Lai Q."/>
            <person name="Shao Z."/>
        </authorList>
    </citation>
    <scope>NUCLEOTIDE SEQUENCE [LARGE SCALE GENOMIC DNA]</scope>
    <source>
        <strain evidence="4">KYW314</strain>
    </source>
</reference>
<evidence type="ECO:0000256" key="1">
    <source>
        <dbReference type="SAM" id="Phobius"/>
    </source>
</evidence>
<accession>A0A7Z6ZVD3</accession>
<dbReference type="InterPro" id="IPR027268">
    <property type="entry name" value="Peptidase_M4/M1_CTD_sf"/>
</dbReference>
<feature type="transmembrane region" description="Helical" evidence="1">
    <location>
        <begin position="12"/>
        <end position="33"/>
    </location>
</feature>
<name>A0A7Z6ZVD3_9GAMM</name>
<feature type="transmembrane region" description="Helical" evidence="1">
    <location>
        <begin position="53"/>
        <end position="75"/>
    </location>
</feature>
<keyword evidence="4" id="KW-1185">Reference proteome</keyword>
<feature type="transmembrane region" description="Helical" evidence="1">
    <location>
        <begin position="438"/>
        <end position="461"/>
    </location>
</feature>
<feature type="transmembrane region" description="Helical" evidence="1">
    <location>
        <begin position="547"/>
        <end position="567"/>
    </location>
</feature>
<feature type="transmembrane region" description="Helical" evidence="1">
    <location>
        <begin position="145"/>
        <end position="164"/>
    </location>
</feature>
<proteinExistence type="predicted"/>
<feature type="transmembrane region" description="Helical" evidence="1">
    <location>
        <begin position="402"/>
        <end position="426"/>
    </location>
</feature>
<dbReference type="GO" id="GO:0008270">
    <property type="term" value="F:zinc ion binding"/>
    <property type="evidence" value="ECO:0007669"/>
    <property type="project" value="InterPro"/>
</dbReference>
<dbReference type="InterPro" id="IPR014782">
    <property type="entry name" value="Peptidase_M1_dom"/>
</dbReference>
<evidence type="ECO:0000259" key="2">
    <source>
        <dbReference type="Pfam" id="PF01433"/>
    </source>
</evidence>
<feature type="transmembrane region" description="Helical" evidence="1">
    <location>
        <begin position="516"/>
        <end position="535"/>
    </location>
</feature>